<dbReference type="InterPro" id="IPR050509">
    <property type="entry name" value="CoA-transferase_III"/>
</dbReference>
<sequence>MALKGIKVIEMMGLAPGPLCGTILADFGASVTVVQKMNPNPFEVMANGKRIINLNLKDTEGLNILKKLCDTSDVILDTYRPGVMEKLGLGPDILSKRNPRLIYARLTGYGQDGFYKDKAGHDINYVSMSGLLSLLGKNQEPPRPPLNLLSDFAGGGVMCALGIVLALFERTKSGKGQVIDASMTEGAAYVGTWLYKSRNLPIWIGEPGTNALDGGLACYGTYKTKDGKFMAVGALEPQFYSNLLKGLELSEEEFTQMGGDVDVHKKKFQEVFLTKTQEEWCEIFDKMDACVTPVVDLDIVDKHKYRSSDKSFYRDADGLVIPEPSPKLSKTPGVSTGKLSPPEPGQHTVEILKELGYTKRGIESLIKNGSVYAKLKSNL</sequence>
<organism evidence="3 4">
    <name type="scientific">Arctia plantaginis</name>
    <name type="common">Wood tiger moth</name>
    <name type="synonym">Phalaena plantaginis</name>
    <dbReference type="NCBI Taxonomy" id="874455"/>
    <lineage>
        <taxon>Eukaryota</taxon>
        <taxon>Metazoa</taxon>
        <taxon>Ecdysozoa</taxon>
        <taxon>Arthropoda</taxon>
        <taxon>Hexapoda</taxon>
        <taxon>Insecta</taxon>
        <taxon>Pterygota</taxon>
        <taxon>Neoptera</taxon>
        <taxon>Endopterygota</taxon>
        <taxon>Lepidoptera</taxon>
        <taxon>Glossata</taxon>
        <taxon>Ditrysia</taxon>
        <taxon>Noctuoidea</taxon>
        <taxon>Erebidae</taxon>
        <taxon>Arctiinae</taxon>
        <taxon>Arctia</taxon>
    </lineage>
</organism>
<dbReference type="GO" id="GO:0008206">
    <property type="term" value="P:bile acid metabolic process"/>
    <property type="evidence" value="ECO:0007669"/>
    <property type="project" value="TreeGrafter"/>
</dbReference>
<dbReference type="Pfam" id="PF02515">
    <property type="entry name" value="CoA_transf_3"/>
    <property type="match status" value="1"/>
</dbReference>
<keyword evidence="4" id="KW-1185">Reference proteome</keyword>
<accession>A0A8S1A4Q4</accession>
<dbReference type="AlphaFoldDB" id="A0A8S1A4Q4"/>
<protein>
    <recommendedName>
        <fullName evidence="5">Alpha-methylacyl-CoA racemase</fullName>
    </recommendedName>
</protein>
<name>A0A8S1A4Q4_ARCPL</name>
<dbReference type="Proteomes" id="UP000494106">
    <property type="component" value="Unassembled WGS sequence"/>
</dbReference>
<dbReference type="PANTHER" id="PTHR48228:SF5">
    <property type="entry name" value="ALPHA-METHYLACYL-COA RACEMASE"/>
    <property type="match status" value="1"/>
</dbReference>
<dbReference type="EMBL" id="CADEBC010000507">
    <property type="protein sequence ID" value="CAB3240991.1"/>
    <property type="molecule type" value="Genomic_DNA"/>
</dbReference>
<dbReference type="SUPFAM" id="SSF89796">
    <property type="entry name" value="CoA-transferase family III (CaiB/BaiF)"/>
    <property type="match status" value="1"/>
</dbReference>
<dbReference type="InterPro" id="IPR044855">
    <property type="entry name" value="CoA-Trfase_III_dom3_sf"/>
</dbReference>
<reference evidence="3 4" key="1">
    <citation type="submission" date="2020-04" db="EMBL/GenBank/DDBJ databases">
        <authorList>
            <person name="Wallbank WR R."/>
            <person name="Pardo Diaz C."/>
            <person name="Kozak K."/>
            <person name="Martin S."/>
            <person name="Jiggins C."/>
            <person name="Moest M."/>
            <person name="Warren A I."/>
            <person name="Byers J.R.P. K."/>
            <person name="Montejo-Kovacevich G."/>
            <person name="Yen C E."/>
        </authorList>
    </citation>
    <scope>NUCLEOTIDE SEQUENCE [LARGE SCALE GENOMIC DNA]</scope>
</reference>
<dbReference type="InterPro" id="IPR023606">
    <property type="entry name" value="CoA-Trfase_III_dom_1_sf"/>
</dbReference>
<dbReference type="Gene3D" id="3.40.50.10540">
    <property type="entry name" value="Crotonobetainyl-coa:carnitine coa-transferase, domain 1"/>
    <property type="match status" value="1"/>
</dbReference>
<dbReference type="Gene3D" id="3.30.1540.10">
    <property type="entry name" value="formyl-coa transferase, domain 3"/>
    <property type="match status" value="1"/>
</dbReference>
<evidence type="ECO:0000313" key="4">
    <source>
        <dbReference type="Proteomes" id="UP000494106"/>
    </source>
</evidence>
<dbReference type="PANTHER" id="PTHR48228">
    <property type="entry name" value="SUCCINYL-COA--D-CITRAMALATE COA-TRANSFERASE"/>
    <property type="match status" value="1"/>
</dbReference>
<feature type="region of interest" description="Disordered" evidence="2">
    <location>
        <begin position="323"/>
        <end position="346"/>
    </location>
</feature>
<evidence type="ECO:0000256" key="2">
    <source>
        <dbReference type="SAM" id="MobiDB-lite"/>
    </source>
</evidence>
<evidence type="ECO:0008006" key="5">
    <source>
        <dbReference type="Google" id="ProtNLM"/>
    </source>
</evidence>
<comment type="caution">
    <text evidence="3">The sequence shown here is derived from an EMBL/GenBank/DDBJ whole genome shotgun (WGS) entry which is preliminary data.</text>
</comment>
<gene>
    <name evidence="3" type="ORF">APLA_LOCUS8438</name>
</gene>
<dbReference type="GO" id="GO:0008111">
    <property type="term" value="F:alpha-methylacyl-CoA racemase activity"/>
    <property type="evidence" value="ECO:0007669"/>
    <property type="project" value="TreeGrafter"/>
</dbReference>
<comment type="similarity">
    <text evidence="1">Belongs to the CoA-transferase III family.</text>
</comment>
<dbReference type="OrthoDB" id="16747at2759"/>
<proteinExistence type="inferred from homology"/>
<evidence type="ECO:0000313" key="3">
    <source>
        <dbReference type="EMBL" id="CAB3240991.1"/>
    </source>
</evidence>
<evidence type="ECO:0000256" key="1">
    <source>
        <dbReference type="ARBA" id="ARBA00008383"/>
    </source>
</evidence>
<dbReference type="GO" id="GO:0005739">
    <property type="term" value="C:mitochondrion"/>
    <property type="evidence" value="ECO:0007669"/>
    <property type="project" value="TreeGrafter"/>
</dbReference>
<dbReference type="InterPro" id="IPR003673">
    <property type="entry name" value="CoA-Trfase_fam_III"/>
</dbReference>